<dbReference type="Proteomes" id="UP000828941">
    <property type="component" value="Chromosome 5"/>
</dbReference>
<reference evidence="1 2" key="1">
    <citation type="journal article" date="2022" name="DNA Res.">
        <title>Chromosomal-level genome assembly of the orchid tree Bauhinia variegata (Leguminosae; Cercidoideae) supports the allotetraploid origin hypothesis of Bauhinia.</title>
        <authorList>
            <person name="Zhong Y."/>
            <person name="Chen Y."/>
            <person name="Zheng D."/>
            <person name="Pang J."/>
            <person name="Liu Y."/>
            <person name="Luo S."/>
            <person name="Meng S."/>
            <person name="Qian L."/>
            <person name="Wei D."/>
            <person name="Dai S."/>
            <person name="Zhou R."/>
        </authorList>
    </citation>
    <scope>NUCLEOTIDE SEQUENCE [LARGE SCALE GENOMIC DNA]</scope>
    <source>
        <strain evidence="1">BV-YZ2020</strain>
    </source>
</reference>
<gene>
    <name evidence="1" type="ORF">L6164_013323</name>
</gene>
<evidence type="ECO:0000313" key="2">
    <source>
        <dbReference type="Proteomes" id="UP000828941"/>
    </source>
</evidence>
<protein>
    <submittedName>
        <fullName evidence="1">Uncharacterized protein</fullName>
    </submittedName>
</protein>
<evidence type="ECO:0000313" key="1">
    <source>
        <dbReference type="EMBL" id="KAI4346256.1"/>
    </source>
</evidence>
<comment type="caution">
    <text evidence="1">The sequence shown here is derived from an EMBL/GenBank/DDBJ whole genome shotgun (WGS) entry which is preliminary data.</text>
</comment>
<sequence length="133" mass="14754">MVPTMKPDSQLVNDLKRQEGDRDTFMSAINLVKFIVFPMTLNSAIELGVFYVMAKEGEGAKLSSKDIAAKLCSKNPEAPTMLDRILRLLASHSVDYCSVADDAQGISLGTFVNLLHDKVFLESWLVSLLLELY</sequence>
<organism evidence="1 2">
    <name type="scientific">Bauhinia variegata</name>
    <name type="common">Purple orchid tree</name>
    <name type="synonym">Phanera variegata</name>
    <dbReference type="NCBI Taxonomy" id="167791"/>
    <lineage>
        <taxon>Eukaryota</taxon>
        <taxon>Viridiplantae</taxon>
        <taxon>Streptophyta</taxon>
        <taxon>Embryophyta</taxon>
        <taxon>Tracheophyta</taxon>
        <taxon>Spermatophyta</taxon>
        <taxon>Magnoliopsida</taxon>
        <taxon>eudicotyledons</taxon>
        <taxon>Gunneridae</taxon>
        <taxon>Pentapetalae</taxon>
        <taxon>rosids</taxon>
        <taxon>fabids</taxon>
        <taxon>Fabales</taxon>
        <taxon>Fabaceae</taxon>
        <taxon>Cercidoideae</taxon>
        <taxon>Cercideae</taxon>
        <taxon>Bauhiniinae</taxon>
        <taxon>Bauhinia</taxon>
    </lineage>
</organism>
<dbReference type="EMBL" id="CM039430">
    <property type="protein sequence ID" value="KAI4346256.1"/>
    <property type="molecule type" value="Genomic_DNA"/>
</dbReference>
<accession>A0ACB9PD19</accession>
<proteinExistence type="predicted"/>
<keyword evidence="2" id="KW-1185">Reference proteome</keyword>
<name>A0ACB9PD19_BAUVA</name>